<dbReference type="InterPro" id="IPR011050">
    <property type="entry name" value="Pectin_lyase_fold/virulence"/>
</dbReference>
<evidence type="ECO:0000256" key="5">
    <source>
        <dbReference type="RuleBase" id="RU000589"/>
    </source>
</evidence>
<feature type="chain" id="PRO_5022258243" description="Pectinesterase" evidence="5">
    <location>
        <begin position="25"/>
        <end position="329"/>
    </location>
</feature>
<dbReference type="Proteomes" id="UP000317624">
    <property type="component" value="Unassembled WGS sequence"/>
</dbReference>
<evidence type="ECO:0000256" key="2">
    <source>
        <dbReference type="ARBA" id="ARBA00022801"/>
    </source>
</evidence>
<keyword evidence="3 5" id="KW-0063">Aspartyl esterase</keyword>
<dbReference type="PROSITE" id="PS00503">
    <property type="entry name" value="PECTINESTERASE_2"/>
    <property type="match status" value="1"/>
</dbReference>
<feature type="signal peptide" evidence="5">
    <location>
        <begin position="1"/>
        <end position="24"/>
    </location>
</feature>
<evidence type="ECO:0000256" key="1">
    <source>
        <dbReference type="ARBA" id="ARBA00008891"/>
    </source>
</evidence>
<dbReference type="InterPro" id="IPR012334">
    <property type="entry name" value="Pectin_lyas_fold"/>
</dbReference>
<keyword evidence="8" id="KW-1185">Reference proteome</keyword>
<dbReference type="InterPro" id="IPR033131">
    <property type="entry name" value="Pectinesterase_Asp_AS"/>
</dbReference>
<dbReference type="GO" id="GO:0009279">
    <property type="term" value="C:cell outer membrane"/>
    <property type="evidence" value="ECO:0007669"/>
    <property type="project" value="TreeGrafter"/>
</dbReference>
<gene>
    <name evidence="7" type="ORF">FNT36_17410</name>
</gene>
<keyword evidence="2 5" id="KW-0378">Hydrolase</keyword>
<protein>
    <recommendedName>
        <fullName evidence="5">Pectinesterase</fullName>
        <ecNumber evidence="5">3.1.1.11</ecNumber>
    </recommendedName>
</protein>
<dbReference type="GO" id="GO:0030599">
    <property type="term" value="F:pectinesterase activity"/>
    <property type="evidence" value="ECO:0007669"/>
    <property type="project" value="UniProtKB-UniRule"/>
</dbReference>
<comment type="catalytic activity">
    <reaction evidence="5">
        <text>[(1-&gt;4)-alpha-D-galacturonosyl methyl ester](n) + n H2O = [(1-&gt;4)-alpha-D-galacturonosyl](n) + n methanol + n H(+)</text>
        <dbReference type="Rhea" id="RHEA:22380"/>
        <dbReference type="Rhea" id="RHEA-COMP:14570"/>
        <dbReference type="Rhea" id="RHEA-COMP:14573"/>
        <dbReference type="ChEBI" id="CHEBI:15377"/>
        <dbReference type="ChEBI" id="CHEBI:15378"/>
        <dbReference type="ChEBI" id="CHEBI:17790"/>
        <dbReference type="ChEBI" id="CHEBI:140522"/>
        <dbReference type="ChEBI" id="CHEBI:140523"/>
        <dbReference type="EC" id="3.1.1.11"/>
    </reaction>
</comment>
<organism evidence="7 8">
    <name type="scientific">Hymenobacter setariae</name>
    <dbReference type="NCBI Taxonomy" id="2594794"/>
    <lineage>
        <taxon>Bacteria</taxon>
        <taxon>Pseudomonadati</taxon>
        <taxon>Bacteroidota</taxon>
        <taxon>Cytophagia</taxon>
        <taxon>Cytophagales</taxon>
        <taxon>Hymenobacteraceae</taxon>
        <taxon>Hymenobacter</taxon>
    </lineage>
</organism>
<evidence type="ECO:0000256" key="4">
    <source>
        <dbReference type="PROSITE-ProRule" id="PRU10040"/>
    </source>
</evidence>
<comment type="pathway">
    <text evidence="5">Glycan metabolism; pectin degradation; 2-dehydro-3-deoxy-D-gluconate from pectin: step 1/5.</text>
</comment>
<feature type="active site" evidence="4">
    <location>
        <position position="189"/>
    </location>
</feature>
<dbReference type="Pfam" id="PF01095">
    <property type="entry name" value="Pectinesterase"/>
    <property type="match status" value="1"/>
</dbReference>
<evidence type="ECO:0000313" key="8">
    <source>
        <dbReference type="Proteomes" id="UP000317624"/>
    </source>
</evidence>
<dbReference type="GO" id="GO:0045490">
    <property type="term" value="P:pectin catabolic process"/>
    <property type="evidence" value="ECO:0007669"/>
    <property type="project" value="UniProtKB-UniRule"/>
</dbReference>
<dbReference type="EMBL" id="VMRJ01000004">
    <property type="protein sequence ID" value="TVT39427.1"/>
    <property type="molecule type" value="Genomic_DNA"/>
</dbReference>
<dbReference type="AlphaFoldDB" id="A0A558BSC6"/>
<sequence>MKKSNLCLVLSWLLLLASVAPAQAAVPTGPIGTFTVAQDGSGDFRTVQEAINAVPDLRKKETTIFIKKGTYKEKLVLAGSKTLVHLVGEDRDKTILTFDDYNQKKNRFGEEMGTSGSSSIYIYGTDFTAENLTFQNSAGPVGQAVAVWVAGDRAKFKNCRLLGFQDTLYTFGPGSRQYYKDCYIEGTVDFIFGAGTAWFEDCTIFCKRGGFVTAASTPDTARYGYVFRHCKITGDAPKNSFFLGRPWRPYAKVVYLGCELGAIIKPEGWDEWGKESNKQTAYYAEYQSTGPGAAPKSRVAWSHQLTAAEAARYTRAQVLRDWNPDQPQP</sequence>
<dbReference type="UniPathway" id="UPA00545">
    <property type="reaction ID" value="UER00823"/>
</dbReference>
<keyword evidence="5" id="KW-0732">Signal</keyword>
<proteinExistence type="inferred from homology"/>
<dbReference type="OrthoDB" id="264773at2"/>
<evidence type="ECO:0000256" key="3">
    <source>
        <dbReference type="ARBA" id="ARBA00023085"/>
    </source>
</evidence>
<dbReference type="PANTHER" id="PTHR31321:SF57">
    <property type="entry name" value="PECTINESTERASE 53-RELATED"/>
    <property type="match status" value="1"/>
</dbReference>
<dbReference type="FunFam" id="2.160.20.10:FF:000052">
    <property type="entry name" value="Pectinesterase"/>
    <property type="match status" value="1"/>
</dbReference>
<accession>A0A558BSC6</accession>
<dbReference type="InterPro" id="IPR000070">
    <property type="entry name" value="Pectinesterase_cat"/>
</dbReference>
<dbReference type="PANTHER" id="PTHR31321">
    <property type="entry name" value="ACYL-COA THIOESTER HYDROLASE YBHC-RELATED"/>
    <property type="match status" value="1"/>
</dbReference>
<feature type="domain" description="Pectinesterase catalytic" evidence="6">
    <location>
        <begin position="35"/>
        <end position="320"/>
    </location>
</feature>
<reference evidence="7 8" key="1">
    <citation type="submission" date="2019-07" db="EMBL/GenBank/DDBJ databases">
        <title>Hymenobacter sp. straun FUR1 Genome sequencing and assembly.</title>
        <authorList>
            <person name="Chhetri G."/>
        </authorList>
    </citation>
    <scope>NUCLEOTIDE SEQUENCE [LARGE SCALE GENOMIC DNA]</scope>
    <source>
        <strain evidence="7 8">Fur1</strain>
    </source>
</reference>
<dbReference type="Gene3D" id="2.160.20.10">
    <property type="entry name" value="Single-stranded right-handed beta-helix, Pectin lyase-like"/>
    <property type="match status" value="1"/>
</dbReference>
<dbReference type="EC" id="3.1.1.11" evidence="5"/>
<dbReference type="RefSeq" id="WP_144850276.1">
    <property type="nucleotide sequence ID" value="NZ_VMRJ01000004.1"/>
</dbReference>
<comment type="similarity">
    <text evidence="1">Belongs to the pectinesterase family.</text>
</comment>
<comment type="caution">
    <text evidence="7">The sequence shown here is derived from an EMBL/GenBank/DDBJ whole genome shotgun (WGS) entry which is preliminary data.</text>
</comment>
<dbReference type="GO" id="GO:0042545">
    <property type="term" value="P:cell wall modification"/>
    <property type="evidence" value="ECO:0007669"/>
    <property type="project" value="UniProtKB-UniRule"/>
</dbReference>
<name>A0A558BSC6_9BACT</name>
<evidence type="ECO:0000259" key="6">
    <source>
        <dbReference type="Pfam" id="PF01095"/>
    </source>
</evidence>
<evidence type="ECO:0000313" key="7">
    <source>
        <dbReference type="EMBL" id="TVT39427.1"/>
    </source>
</evidence>
<dbReference type="SUPFAM" id="SSF51126">
    <property type="entry name" value="Pectin lyase-like"/>
    <property type="match status" value="1"/>
</dbReference>